<evidence type="ECO:0000256" key="2">
    <source>
        <dbReference type="ARBA" id="ARBA00005128"/>
    </source>
</evidence>
<evidence type="ECO:0000256" key="1">
    <source>
        <dbReference type="ARBA" id="ARBA00001946"/>
    </source>
</evidence>
<dbReference type="InterPro" id="IPR008949">
    <property type="entry name" value="Isoprenoid_synthase_dom_sf"/>
</dbReference>
<dbReference type="AlphaFoldDB" id="A0A6G9YDS5"/>
<evidence type="ECO:0000256" key="6">
    <source>
        <dbReference type="ARBA" id="ARBA00022842"/>
    </source>
</evidence>
<gene>
    <name evidence="8" type="ORF">F5544_16740</name>
</gene>
<evidence type="ECO:0000256" key="3">
    <source>
        <dbReference type="ARBA" id="ARBA00006706"/>
    </source>
</evidence>
<dbReference type="InterPro" id="IPR000092">
    <property type="entry name" value="Polyprenyl_synt"/>
</dbReference>
<evidence type="ECO:0000256" key="7">
    <source>
        <dbReference type="RuleBase" id="RU004466"/>
    </source>
</evidence>
<dbReference type="PANTHER" id="PTHR12001:SF85">
    <property type="entry name" value="SHORT CHAIN ISOPRENYL DIPHOSPHATE SYNTHASE"/>
    <property type="match status" value="1"/>
</dbReference>
<dbReference type="Gene3D" id="1.10.600.10">
    <property type="entry name" value="Farnesyl Diphosphate Synthase"/>
    <property type="match status" value="1"/>
</dbReference>
<dbReference type="SUPFAM" id="SSF48576">
    <property type="entry name" value="Terpenoid synthases"/>
    <property type="match status" value="1"/>
</dbReference>
<proteinExistence type="inferred from homology"/>
<dbReference type="PANTHER" id="PTHR12001">
    <property type="entry name" value="GERANYLGERANYL PYROPHOSPHATE SYNTHASE"/>
    <property type="match status" value="1"/>
</dbReference>
<evidence type="ECO:0000313" key="9">
    <source>
        <dbReference type="Proteomes" id="UP000503540"/>
    </source>
</evidence>
<comment type="pathway">
    <text evidence="2">Isoprenoid biosynthesis.</text>
</comment>
<dbReference type="GO" id="GO:0046872">
    <property type="term" value="F:metal ion binding"/>
    <property type="evidence" value="ECO:0007669"/>
    <property type="project" value="UniProtKB-KW"/>
</dbReference>
<dbReference type="SFLD" id="SFLDS00005">
    <property type="entry name" value="Isoprenoid_Synthase_Type_I"/>
    <property type="match status" value="1"/>
</dbReference>
<name>A0A6G9YDS5_9NOCA</name>
<dbReference type="PROSITE" id="PS00444">
    <property type="entry name" value="POLYPRENYL_SYNTHASE_2"/>
    <property type="match status" value="1"/>
</dbReference>
<comment type="cofactor">
    <cofactor evidence="1">
        <name>Mg(2+)</name>
        <dbReference type="ChEBI" id="CHEBI:18420"/>
    </cofactor>
</comment>
<dbReference type="RefSeq" id="WP_167474074.1">
    <property type="nucleotide sequence ID" value="NZ_CP046172.1"/>
</dbReference>
<dbReference type="Proteomes" id="UP000503540">
    <property type="component" value="Chromosome"/>
</dbReference>
<evidence type="ECO:0000256" key="5">
    <source>
        <dbReference type="ARBA" id="ARBA00022723"/>
    </source>
</evidence>
<reference evidence="8 9" key="1">
    <citation type="journal article" date="2019" name="ACS Chem. Biol.">
        <title>Identification and Mobilization of a Cryptic Antibiotic Biosynthesis Gene Locus from a Human-Pathogenic Nocardia Isolate.</title>
        <authorList>
            <person name="Herisse M."/>
            <person name="Ishida K."/>
            <person name="Porter J.L."/>
            <person name="Howden B."/>
            <person name="Hertweck C."/>
            <person name="Stinear T.P."/>
            <person name="Pidot S.J."/>
        </authorList>
    </citation>
    <scope>NUCLEOTIDE SEQUENCE [LARGE SCALE GENOMIC DNA]</scope>
    <source>
        <strain evidence="8 9">AUSMDU00012717</strain>
    </source>
</reference>
<dbReference type="Pfam" id="PF00348">
    <property type="entry name" value="polyprenyl_synt"/>
    <property type="match status" value="1"/>
</dbReference>
<protein>
    <submittedName>
        <fullName evidence="8">Polyprenyl synthetase family protein</fullName>
    </submittedName>
</protein>
<dbReference type="KEGG" id="nah:F5544_16740"/>
<keyword evidence="4 7" id="KW-0808">Transferase</keyword>
<dbReference type="CDD" id="cd00685">
    <property type="entry name" value="Trans_IPPS_HT"/>
    <property type="match status" value="1"/>
</dbReference>
<keyword evidence="9" id="KW-1185">Reference proteome</keyword>
<dbReference type="EMBL" id="CP046172">
    <property type="protein sequence ID" value="QIS11227.1"/>
    <property type="molecule type" value="Genomic_DNA"/>
</dbReference>
<organism evidence="8 9">
    <name type="scientific">Nocardia arthritidis</name>
    <dbReference type="NCBI Taxonomy" id="228602"/>
    <lineage>
        <taxon>Bacteria</taxon>
        <taxon>Bacillati</taxon>
        <taxon>Actinomycetota</taxon>
        <taxon>Actinomycetes</taxon>
        <taxon>Mycobacteriales</taxon>
        <taxon>Nocardiaceae</taxon>
        <taxon>Nocardia</taxon>
    </lineage>
</organism>
<dbReference type="GO" id="GO:0008299">
    <property type="term" value="P:isoprenoid biosynthetic process"/>
    <property type="evidence" value="ECO:0007669"/>
    <property type="project" value="InterPro"/>
</dbReference>
<keyword evidence="6" id="KW-0460">Magnesium</keyword>
<keyword evidence="5" id="KW-0479">Metal-binding</keyword>
<accession>A0A6G9YDS5</accession>
<evidence type="ECO:0000256" key="4">
    <source>
        <dbReference type="ARBA" id="ARBA00022679"/>
    </source>
</evidence>
<dbReference type="SFLD" id="SFLDG01017">
    <property type="entry name" value="Polyprenyl_Transferase_Like"/>
    <property type="match status" value="1"/>
</dbReference>
<dbReference type="GO" id="GO:0004659">
    <property type="term" value="F:prenyltransferase activity"/>
    <property type="evidence" value="ECO:0007669"/>
    <property type="project" value="InterPro"/>
</dbReference>
<comment type="similarity">
    <text evidence="3 7">Belongs to the FPP/GGPP synthase family.</text>
</comment>
<sequence>MTATVGTNPLDRTVIRARVDNALYEFLERKTRAGTASGLPGDVTDAVRSFLFAGGKRIRPLLCAFGWHAAGGGELPNEIIRAAAALEMFHAAVLIHDDIIDNSDTRRDQPTVHRAAADRNRTARDAAAADLFGTSAAILIGDFALVWSDELLHTAGLSAEQLAAAAPVLDAMRSEVNYGQYLDLLTTGHPTADLDQALEIIRYKTAAYTVERPLQLGAVLAGAGSDVCEALSAYARPLGEAFQLQDDLLGVFGDPARTGKSIVDDLREGKHTALLALALRNADADQAARLRGLVGNRRLDERGAAICREILAVTARTEVEQLIRERWLRVQRALDKAPFPAAAIAALRATADAIVARAS</sequence>
<evidence type="ECO:0000313" key="8">
    <source>
        <dbReference type="EMBL" id="QIS11227.1"/>
    </source>
</evidence>
<dbReference type="InterPro" id="IPR033749">
    <property type="entry name" value="Polyprenyl_synt_CS"/>
</dbReference>